<evidence type="ECO:0000313" key="2">
    <source>
        <dbReference type="EMBL" id="TVU44772.1"/>
    </source>
</evidence>
<dbReference type="PANTHER" id="PTHR35828:SF3">
    <property type="entry name" value="OS03G0775900 PROTEIN"/>
    <property type="match status" value="1"/>
</dbReference>
<dbReference type="EMBL" id="RWGY01000004">
    <property type="protein sequence ID" value="TVU44787.1"/>
    <property type="molecule type" value="Genomic_DNA"/>
</dbReference>
<dbReference type="InterPro" id="IPR001810">
    <property type="entry name" value="F-box_dom"/>
</dbReference>
<dbReference type="PANTHER" id="PTHR35828">
    <property type="entry name" value="OS08G0203800 PROTEIN-RELATED"/>
    <property type="match status" value="1"/>
</dbReference>
<gene>
    <name evidence="2" type="ORF">EJB05_04228</name>
    <name evidence="3" type="ORF">EJB05_04243</name>
</gene>
<dbReference type="EMBL" id="RWGY01000004">
    <property type="protein sequence ID" value="TVU44772.1"/>
    <property type="molecule type" value="Genomic_DNA"/>
</dbReference>
<dbReference type="OrthoDB" id="692426at2759"/>
<dbReference type="Pfam" id="PF12937">
    <property type="entry name" value="F-box-like"/>
    <property type="match status" value="1"/>
</dbReference>
<comment type="caution">
    <text evidence="2">The sequence shown here is derived from an EMBL/GenBank/DDBJ whole genome shotgun (WGS) entry which is preliminary data.</text>
</comment>
<dbReference type="Proteomes" id="UP000324897">
    <property type="component" value="Chromosome 5"/>
</dbReference>
<evidence type="ECO:0000313" key="4">
    <source>
        <dbReference type="Proteomes" id="UP000324897"/>
    </source>
</evidence>
<keyword evidence="4" id="KW-1185">Reference proteome</keyword>
<proteinExistence type="predicted"/>
<sequence length="387" mass="42947">MSTNCQHVCNVTAPDSFLPSIPVDLLHEILAHLDTTTIVRCTAICKLIRRAVLDPGFQHRIALRADAKEAFLLGVSYALLDSPYSNSPVISVGQAPRQNPRFDSYLLESFKPVASRGGLVILRPRRAESFSRPDLRVCNTLTGQTSSIPSPGTVHVEYPLALFAVGDSGRSFKLLAADKYLRTQTFSTDDGQWGPVVKASRPRGIAELTPFHDLGDPVVLGGTVIHWMYTSRKEVVALDISTTNAKLIKLPHRWRAEWTGEHSNWAFRLVASADERLSLLVAEWDVISMWTLSETEWTRQVVITKKAIGRVVGEDPSYSVPLLGFGERTGAVILQMDNIGLIHVNLASKEARILRCCEFDQQDVTGFIEMCVHEIDLSSVLQAMRPF</sequence>
<dbReference type="Gramene" id="TVU44787">
    <property type="protein sequence ID" value="TVU44787"/>
    <property type="gene ID" value="EJB05_04243"/>
</dbReference>
<dbReference type="InterPro" id="IPR036047">
    <property type="entry name" value="F-box-like_dom_sf"/>
</dbReference>
<dbReference type="PROSITE" id="PS50181">
    <property type="entry name" value="FBOX"/>
    <property type="match status" value="1"/>
</dbReference>
<dbReference type="InterPro" id="IPR056016">
    <property type="entry name" value="DUF7595"/>
</dbReference>
<feature type="domain" description="F-box" evidence="1">
    <location>
        <begin position="15"/>
        <end position="61"/>
    </location>
</feature>
<dbReference type="Gene3D" id="1.20.1280.50">
    <property type="match status" value="1"/>
</dbReference>
<evidence type="ECO:0000259" key="1">
    <source>
        <dbReference type="PROSITE" id="PS50181"/>
    </source>
</evidence>
<dbReference type="SMART" id="SM00256">
    <property type="entry name" value="FBOX"/>
    <property type="match status" value="1"/>
</dbReference>
<name>A0A5J9W7S9_9POAL</name>
<organism evidence="2 4">
    <name type="scientific">Eragrostis curvula</name>
    <name type="common">weeping love grass</name>
    <dbReference type="NCBI Taxonomy" id="38414"/>
    <lineage>
        <taxon>Eukaryota</taxon>
        <taxon>Viridiplantae</taxon>
        <taxon>Streptophyta</taxon>
        <taxon>Embryophyta</taxon>
        <taxon>Tracheophyta</taxon>
        <taxon>Spermatophyta</taxon>
        <taxon>Magnoliopsida</taxon>
        <taxon>Liliopsida</taxon>
        <taxon>Poales</taxon>
        <taxon>Poaceae</taxon>
        <taxon>PACMAD clade</taxon>
        <taxon>Chloridoideae</taxon>
        <taxon>Eragrostideae</taxon>
        <taxon>Eragrostidinae</taxon>
        <taxon>Eragrostis</taxon>
    </lineage>
</organism>
<protein>
    <recommendedName>
        <fullName evidence="1">F-box domain-containing protein</fullName>
    </recommendedName>
</protein>
<evidence type="ECO:0000313" key="3">
    <source>
        <dbReference type="EMBL" id="TVU44787.1"/>
    </source>
</evidence>
<dbReference type="Pfam" id="PF24523">
    <property type="entry name" value="DUF7595"/>
    <property type="match status" value="1"/>
</dbReference>
<dbReference type="SUPFAM" id="SSF81383">
    <property type="entry name" value="F-box domain"/>
    <property type="match status" value="1"/>
</dbReference>
<dbReference type="Gramene" id="TVU44772">
    <property type="protein sequence ID" value="TVU44772"/>
    <property type="gene ID" value="EJB05_04228"/>
</dbReference>
<accession>A0A5J9W7S9</accession>
<reference evidence="2 4" key="1">
    <citation type="journal article" date="2019" name="Sci. Rep.">
        <title>A high-quality genome of Eragrostis curvula grass provides insights into Poaceae evolution and supports new strategies to enhance forage quality.</title>
        <authorList>
            <person name="Carballo J."/>
            <person name="Santos B.A.C.M."/>
            <person name="Zappacosta D."/>
            <person name="Garbus I."/>
            <person name="Selva J.P."/>
            <person name="Gallo C.A."/>
            <person name="Diaz A."/>
            <person name="Albertini E."/>
            <person name="Caccamo M."/>
            <person name="Echenique V."/>
        </authorList>
    </citation>
    <scope>NUCLEOTIDE SEQUENCE [LARGE SCALE GENOMIC DNA]</scope>
    <source>
        <strain evidence="4">cv. Victoria</strain>
        <tissue evidence="2">Leaf</tissue>
    </source>
</reference>
<dbReference type="AlphaFoldDB" id="A0A5J9W7S9"/>
<feature type="non-terminal residue" evidence="2">
    <location>
        <position position="1"/>
    </location>
</feature>